<dbReference type="Proteomes" id="UP000050517">
    <property type="component" value="Unassembled WGS sequence"/>
</dbReference>
<dbReference type="EMBL" id="LKST01000001">
    <property type="protein sequence ID" value="KQB84990.1"/>
    <property type="molecule type" value="Genomic_DNA"/>
</dbReference>
<reference evidence="1 2" key="1">
    <citation type="submission" date="2015-10" db="EMBL/GenBank/DDBJ databases">
        <title>Corynebacteirum lowii and Corynebacterium oculi species nova, derived from human clinical disease and and emended description of Corynebacterium mastiditis.</title>
        <authorList>
            <person name="Bernard K."/>
            <person name="Pacheco A.L."/>
            <person name="Mcdougall C."/>
            <person name="Burtx T."/>
            <person name="Weibe D."/>
            <person name="Tyler S."/>
            <person name="Olson A.B."/>
            <person name="Cnockaert M."/>
            <person name="Eguchi H."/>
            <person name="Kuwahara T."/>
            <person name="Nakayama-Imaohji H."/>
            <person name="Boudewijins M."/>
            <person name="Van Hoecke F."/>
            <person name="Bernier A.-M."/>
            <person name="Vandamme P."/>
        </authorList>
    </citation>
    <scope>NUCLEOTIDE SEQUENCE [LARGE SCALE GENOMIC DNA]</scope>
    <source>
        <strain evidence="1 2">NML 130210</strain>
    </source>
</reference>
<gene>
    <name evidence="1" type="ORF">Cocul_00123</name>
</gene>
<accession>A0A0Q0YEZ9</accession>
<sequence length="145" mass="16028">MLTGRRSGFILISGETITQDFRNAGFQCCDPVSSRPLQSIAYRLSKVLEIIPQIRPGNIILVGNQVAPLLTCVGIFSNEPPHKSFSRLSLSLHLGVIASPLRFTFNNPMHTTSIQSNKVREVAILEILVYKCLVARMQTVPPLDP</sequence>
<comment type="caution">
    <text evidence="1">The sequence shown here is derived from an EMBL/GenBank/DDBJ whole genome shotgun (WGS) entry which is preliminary data.</text>
</comment>
<name>A0A0Q0YEZ9_9CORY</name>
<evidence type="ECO:0000313" key="2">
    <source>
        <dbReference type="Proteomes" id="UP000050517"/>
    </source>
</evidence>
<organism evidence="1 2">
    <name type="scientific">Corynebacterium oculi</name>
    <dbReference type="NCBI Taxonomy" id="1544416"/>
    <lineage>
        <taxon>Bacteria</taxon>
        <taxon>Bacillati</taxon>
        <taxon>Actinomycetota</taxon>
        <taxon>Actinomycetes</taxon>
        <taxon>Mycobacteriales</taxon>
        <taxon>Corynebacteriaceae</taxon>
        <taxon>Corynebacterium</taxon>
    </lineage>
</organism>
<proteinExistence type="predicted"/>
<dbReference type="AlphaFoldDB" id="A0A0Q0YEZ9"/>
<protein>
    <submittedName>
        <fullName evidence="1">Uncharacterized protein</fullName>
    </submittedName>
</protein>
<keyword evidence="2" id="KW-1185">Reference proteome</keyword>
<evidence type="ECO:0000313" key="1">
    <source>
        <dbReference type="EMBL" id="KQB84990.1"/>
    </source>
</evidence>